<keyword evidence="3" id="KW-0653">Protein transport</keyword>
<dbReference type="PROSITE" id="PS50089">
    <property type="entry name" value="ZF_RING_2"/>
    <property type="match status" value="1"/>
</dbReference>
<dbReference type="InterPro" id="IPR025941">
    <property type="entry name" value="Vps8_central_dom"/>
</dbReference>
<evidence type="ECO:0000256" key="4">
    <source>
        <dbReference type="PROSITE-ProRule" id="PRU00175"/>
    </source>
</evidence>
<keyword evidence="4" id="KW-0863">Zinc-finger</keyword>
<evidence type="ECO:0000256" key="1">
    <source>
        <dbReference type="ARBA" id="ARBA00009422"/>
    </source>
</evidence>
<feature type="repeat" description="WD" evidence="5">
    <location>
        <begin position="536"/>
        <end position="569"/>
    </location>
</feature>
<comment type="similarity">
    <text evidence="1">Belongs to the VPS8 family.</text>
</comment>
<dbReference type="EMBL" id="PYDT01000004">
    <property type="protein sequence ID" value="THU64073.1"/>
    <property type="molecule type" value="Genomic_DNA"/>
</dbReference>
<feature type="region of interest" description="Disordered" evidence="7">
    <location>
        <begin position="1852"/>
        <end position="1872"/>
    </location>
</feature>
<dbReference type="GO" id="GO:0008270">
    <property type="term" value="F:zinc ion binding"/>
    <property type="evidence" value="ECO:0007669"/>
    <property type="project" value="UniProtKB-KW"/>
</dbReference>
<evidence type="ECO:0000256" key="7">
    <source>
        <dbReference type="SAM" id="MobiDB-lite"/>
    </source>
</evidence>
<dbReference type="PANTHER" id="PTHR12616">
    <property type="entry name" value="VACUOLAR PROTEIN SORTING VPS41"/>
    <property type="match status" value="1"/>
</dbReference>
<keyword evidence="4" id="KW-0479">Metal-binding</keyword>
<evidence type="ECO:0000256" key="2">
    <source>
        <dbReference type="ARBA" id="ARBA00022448"/>
    </source>
</evidence>
<dbReference type="CDD" id="cd16448">
    <property type="entry name" value="RING-H2"/>
    <property type="match status" value="1"/>
</dbReference>
<dbReference type="STRING" id="52838.A0A4S8JP29"/>
<keyword evidence="2" id="KW-0813">Transport</keyword>
<feature type="region of interest" description="Disordered" evidence="7">
    <location>
        <begin position="1"/>
        <end position="70"/>
    </location>
</feature>
<dbReference type="PROSITE" id="PS50082">
    <property type="entry name" value="WD_REPEATS_2"/>
    <property type="match status" value="1"/>
</dbReference>
<evidence type="ECO:0000259" key="8">
    <source>
        <dbReference type="PROSITE" id="PS50089"/>
    </source>
</evidence>
<comment type="caution">
    <text evidence="9">The sequence shown here is derived from an EMBL/GenBank/DDBJ whole genome shotgun (WGS) entry which is preliminary data.</text>
</comment>
<name>A0A4S8JP29_MUSBA</name>
<evidence type="ECO:0000313" key="10">
    <source>
        <dbReference type="Proteomes" id="UP000317650"/>
    </source>
</evidence>
<dbReference type="SMART" id="SM00320">
    <property type="entry name" value="WD40"/>
    <property type="match status" value="2"/>
</dbReference>
<feature type="region of interest" description="Disordered" evidence="7">
    <location>
        <begin position="1917"/>
        <end position="1936"/>
    </location>
</feature>
<dbReference type="Pfam" id="PF12816">
    <property type="entry name" value="TPR_Vps8"/>
    <property type="match status" value="1"/>
</dbReference>
<dbReference type="Pfam" id="PF25066">
    <property type="entry name" value="TPR_VPS8_2"/>
    <property type="match status" value="1"/>
</dbReference>
<feature type="region of interest" description="Disordered" evidence="7">
    <location>
        <begin position="229"/>
        <end position="295"/>
    </location>
</feature>
<keyword evidence="10" id="KW-1185">Reference proteome</keyword>
<feature type="region of interest" description="Disordered" evidence="7">
    <location>
        <begin position="163"/>
        <end position="192"/>
    </location>
</feature>
<dbReference type="InterPro" id="IPR001841">
    <property type="entry name" value="Znf_RING"/>
</dbReference>
<evidence type="ECO:0000313" key="9">
    <source>
        <dbReference type="EMBL" id="THU64073.1"/>
    </source>
</evidence>
<feature type="compositionally biased region" description="Acidic residues" evidence="7">
    <location>
        <begin position="51"/>
        <end position="60"/>
    </location>
</feature>
<evidence type="ECO:0000256" key="3">
    <source>
        <dbReference type="ARBA" id="ARBA00022927"/>
    </source>
</evidence>
<dbReference type="SUPFAM" id="SSF50978">
    <property type="entry name" value="WD40 repeat-like"/>
    <property type="match status" value="1"/>
</dbReference>
<dbReference type="GO" id="GO:0034058">
    <property type="term" value="P:endosomal vesicle fusion"/>
    <property type="evidence" value="ECO:0007669"/>
    <property type="project" value="TreeGrafter"/>
</dbReference>
<protein>
    <recommendedName>
        <fullName evidence="8">RING-type domain-containing protein</fullName>
    </recommendedName>
</protein>
<evidence type="ECO:0000256" key="5">
    <source>
        <dbReference type="PROSITE-ProRule" id="PRU00221"/>
    </source>
</evidence>
<dbReference type="SUPFAM" id="SSF57850">
    <property type="entry name" value="RING/U-box"/>
    <property type="match status" value="1"/>
</dbReference>
<feature type="repeat" description="CHCR" evidence="6">
    <location>
        <begin position="1459"/>
        <end position="1613"/>
    </location>
</feature>
<dbReference type="Gene3D" id="2.130.10.10">
    <property type="entry name" value="YVTN repeat-like/Quinoprotein amine dehydrogenase"/>
    <property type="match status" value="1"/>
</dbReference>
<dbReference type="InterPro" id="IPR045111">
    <property type="entry name" value="Vps41/Vps8"/>
</dbReference>
<dbReference type="PANTHER" id="PTHR12616:SF8">
    <property type="entry name" value="VACUOLAR PROTEIN SORTING-ASSOCIATED PROTEIN 8 HOMOLOG"/>
    <property type="match status" value="1"/>
</dbReference>
<dbReference type="InterPro" id="IPR059070">
    <property type="entry name" value="TPR_VPS8_2"/>
</dbReference>
<feature type="compositionally biased region" description="Basic and acidic residues" evidence="7">
    <location>
        <begin position="371"/>
        <end position="380"/>
    </location>
</feature>
<dbReference type="Proteomes" id="UP000317650">
    <property type="component" value="Chromosome 1"/>
</dbReference>
<organism evidence="9 10">
    <name type="scientific">Musa balbisiana</name>
    <name type="common">Banana</name>
    <dbReference type="NCBI Taxonomy" id="52838"/>
    <lineage>
        <taxon>Eukaryota</taxon>
        <taxon>Viridiplantae</taxon>
        <taxon>Streptophyta</taxon>
        <taxon>Embryophyta</taxon>
        <taxon>Tracheophyta</taxon>
        <taxon>Spermatophyta</taxon>
        <taxon>Magnoliopsida</taxon>
        <taxon>Liliopsida</taxon>
        <taxon>Zingiberales</taxon>
        <taxon>Musaceae</taxon>
        <taxon>Musa</taxon>
    </lineage>
</organism>
<reference evidence="9 10" key="1">
    <citation type="journal article" date="2019" name="Nat. Plants">
        <title>Genome sequencing of Musa balbisiana reveals subgenome evolution and function divergence in polyploid bananas.</title>
        <authorList>
            <person name="Yao X."/>
        </authorList>
    </citation>
    <scope>NUCLEOTIDE SEQUENCE [LARGE SCALE GENOMIC DNA]</scope>
    <source>
        <strain evidence="10">cv. DH-PKW</strain>
        <tissue evidence="9">Leaves</tissue>
    </source>
</reference>
<dbReference type="PROSITE" id="PS50236">
    <property type="entry name" value="CHCR"/>
    <property type="match status" value="1"/>
</dbReference>
<dbReference type="GO" id="GO:0030897">
    <property type="term" value="C:HOPS complex"/>
    <property type="evidence" value="ECO:0007669"/>
    <property type="project" value="TreeGrafter"/>
</dbReference>
<dbReference type="GO" id="GO:0006623">
    <property type="term" value="P:protein targeting to vacuole"/>
    <property type="evidence" value="ECO:0007669"/>
    <property type="project" value="InterPro"/>
</dbReference>
<dbReference type="InterPro" id="IPR015943">
    <property type="entry name" value="WD40/YVTN_repeat-like_dom_sf"/>
</dbReference>
<accession>A0A4S8JP29</accession>
<dbReference type="GO" id="GO:0005770">
    <property type="term" value="C:late endosome"/>
    <property type="evidence" value="ECO:0007669"/>
    <property type="project" value="TreeGrafter"/>
</dbReference>
<dbReference type="Pfam" id="PF23410">
    <property type="entry name" value="Beta-prop_VPS8"/>
    <property type="match status" value="1"/>
</dbReference>
<feature type="region of interest" description="Disordered" evidence="7">
    <location>
        <begin position="347"/>
        <end position="380"/>
    </location>
</feature>
<evidence type="ECO:0000256" key="6">
    <source>
        <dbReference type="PROSITE-ProRule" id="PRU01006"/>
    </source>
</evidence>
<dbReference type="InterPro" id="IPR001680">
    <property type="entry name" value="WD40_rpt"/>
</dbReference>
<dbReference type="InterPro" id="IPR000547">
    <property type="entry name" value="Clathrin_H-chain/VPS_repeat"/>
</dbReference>
<keyword evidence="5" id="KW-0853">WD repeat</keyword>
<dbReference type="Pfam" id="PF23556">
    <property type="entry name" value="TPR_Vps41"/>
    <property type="match status" value="1"/>
</dbReference>
<keyword evidence="4" id="KW-0862">Zinc</keyword>
<sequence>MQSSFEAKICLKETATRQVPDDDTVMTTSPTPLDLDSLLRSHGGDLFSSSSDDDDDEGGGDAELPPAVRRRTVEEILNDSDSDSDSDSSSFHLAKTPVLVSKALTLTPEQKPTEGAGVAEEVARRVQESVSEIAEEPSTSFDWRRRSRELSASVALSSLGLWNATSSSSSSSSSSRPLPSLFGGVRPNPKPGAALAAAAAASRAVPTPHAVAIKNRRASIGSVWKDLEESGGDAVGSAGSEGLDGSERSEVTVVSENLEPGGVEGEVLRSSGEASEDVHGDDEVSEAGHGSVSANEIVTPGKLEEDAMDLETGQELSVHVIPDENAPKVDDDLLFTDDVVVHENTVDTNKEAEPEMPEMEREDIGEENSPDEVRSTREETQVVSDIDRLIEERLVQLENSKKAEKKAEKKLRASMKPLEWAEELEKRHASSGLHWEEGVAAQPMRLEGIRRGPPAVGYLQIDLDNAITRAISSQSFKRDHGSPQVVAVHMNYIAVGMSKGTVIVLTSKYSTHLVDNMDSKMLTFGSHGEKSQTPATSMCFNQQGDLLLVGYGDGHLTVWDVQKAIAAKVITGEHAAPVVHTLFLGQDPQITRQFKAVTGDCKGLVLLHTVSVVPLLNRFSIKTQCLLDGQKTGTVLCACPLLMDDFHGFVNPSTQGYSAMSSNGLGSMVGGVVGGVVGGEAGWKLFNEGSSLVEEGVVIFVTHQNALVVRLSPNVEVFNKFPRPDGVREGSMPYAAWKWTSVHDSSPDSSDRVSWLAIAWDRRVQVAKLVKSEMKRHKEWSLDSAAVGVAWLDDQMLVVVTLRGHLCLFSKDGNELHRTSFIVSGLGIDDVITYNTYFSNTFGNPEKAFHNSIAVRGATIYILGPMHLIVSRLLPWRERIQVLQRAGDWMGALDMSMRLYDGNAHGVIDLPRTVDAIREVIMPFLVELILSYVDEVFSYISVAFCNQIEKVDLAEGMKSADGTLLAEIEGQYARVGGVAVEFCVHIKRTDILFDTIFSKFVAVEHGGTFLEILEPYILKDVLGSLPPEIMQALVEHYSSRGWLQRVEQCVLHMDISSLDFNQVVRLCREHGLYGALIYLFNRGLDDYKTPLEELLVVVQDTSRGDAASVGYRMLVYLKYCFQGLAFPPGHGTLPSSSLQSVRVELLQFLLEDSKKSNSEVLKSFKASCGLCPNLCYLLWLDTESTLEVLQCAFVEEGHKQMDESVQCKSESNVEHEKEDDFQSLENQDAIVQNIVDKLINILDLESEMIKSFVMEHSVDVWPSKKDLFQLLQFIAFLVSYKQATISGRVLKHILQYLTSHDLASYDPNNEAEASQREKQVLTLLKIVPQADWNPDDLICLCVDAHFYQACGLIHEIRGQYIDALDSYMKDLDEPIHAFAFINKILLQLKNNEASCFETAVILRIPELVKLSRECTFFLVIDQFSSQCHHILSELRSHPQSLFLFLKTTIDVHLSGNLSFPVLETVQGSNASFGKIRDTPNDVEEYAKRLSSFPKLLHHNPIHVTDELTELYLVLLCQFERSSVLKFLETFDNYRLEQCLRICQEHGVTDAAAFLLERVGDVSSALILMLTGLKEKIELLVDAVERIHPQMVSSNSFGLEQLEDILKLKEVVSVHDILHASISLCQRNTRRLDPVESESLWFRLLDFFSEPLKSLFASKEVSMKQSHQTAEPANVVETMSKVSHKKCATILRKLFSQFVGELIEGMAEYIPLPVVMAKLLSDNGNREFGDFKLTILRMLGTYGYERRILGTAKSLIEDDTFYSLSLLRKGASHAYALQDFICCICGCSLTKGSASGIRVFSCGHSTHLQCEFEESSRKDPLVGCPVCLPKRDAHEQSKSFFVENSLIKTSSSSSRLSEGFHNTQHMHESDTTEKPYGLQQISRFEILSDLQKTDKYLGTDTIPQLRLAPPAIYHEKIQQRPGSLIGEPSDSSLKNEKPNKRWQLKELKSRGSLNMFPLKSNIFGLEKNKVW</sequence>
<proteinExistence type="inferred from homology"/>
<feature type="compositionally biased region" description="Low complexity" evidence="7">
    <location>
        <begin position="163"/>
        <end position="175"/>
    </location>
</feature>
<feature type="compositionally biased region" description="Acidic residues" evidence="7">
    <location>
        <begin position="354"/>
        <end position="370"/>
    </location>
</feature>
<feature type="domain" description="RING-type" evidence="8">
    <location>
        <begin position="1781"/>
        <end position="1826"/>
    </location>
</feature>
<gene>
    <name evidence="9" type="ORF">C4D60_Mb01t22610</name>
</gene>
<dbReference type="InterPro" id="IPR036322">
    <property type="entry name" value="WD40_repeat_dom_sf"/>
</dbReference>